<keyword evidence="3" id="KW-1185">Reference proteome</keyword>
<proteinExistence type="predicted"/>
<evidence type="ECO:0000256" key="1">
    <source>
        <dbReference type="SAM" id="MobiDB-lite"/>
    </source>
</evidence>
<comment type="caution">
    <text evidence="2">The sequence shown here is derived from an EMBL/GenBank/DDBJ whole genome shotgun (WGS) entry which is preliminary data.</text>
</comment>
<protein>
    <submittedName>
        <fullName evidence="2">Uncharacterized protein</fullName>
    </submittedName>
</protein>
<evidence type="ECO:0000313" key="3">
    <source>
        <dbReference type="Proteomes" id="UP001159363"/>
    </source>
</evidence>
<feature type="region of interest" description="Disordered" evidence="1">
    <location>
        <begin position="1"/>
        <end position="38"/>
    </location>
</feature>
<evidence type="ECO:0000313" key="2">
    <source>
        <dbReference type="EMBL" id="KAJ8885616.1"/>
    </source>
</evidence>
<feature type="compositionally biased region" description="Polar residues" evidence="1">
    <location>
        <begin position="14"/>
        <end position="25"/>
    </location>
</feature>
<name>A0ABQ9HMK4_9NEOP</name>
<sequence length="131" mass="14428">MKGRGKREIPEKISQPTASSGTIPTCKNPVTRPGIQPGSPRWEARTVLMSMVGVYTVADAELGNVRGLWTPFLAIGGCVCPERGRWDSVLSTKRHMPLHILRDKRFPGEHVDVFFRCNRGCIVGTTLLRGG</sequence>
<feature type="compositionally biased region" description="Basic and acidic residues" evidence="1">
    <location>
        <begin position="1"/>
        <end position="11"/>
    </location>
</feature>
<dbReference type="Proteomes" id="UP001159363">
    <property type="component" value="Chromosome X"/>
</dbReference>
<organism evidence="2 3">
    <name type="scientific">Dryococelus australis</name>
    <dbReference type="NCBI Taxonomy" id="614101"/>
    <lineage>
        <taxon>Eukaryota</taxon>
        <taxon>Metazoa</taxon>
        <taxon>Ecdysozoa</taxon>
        <taxon>Arthropoda</taxon>
        <taxon>Hexapoda</taxon>
        <taxon>Insecta</taxon>
        <taxon>Pterygota</taxon>
        <taxon>Neoptera</taxon>
        <taxon>Polyneoptera</taxon>
        <taxon>Phasmatodea</taxon>
        <taxon>Verophasmatodea</taxon>
        <taxon>Anareolatae</taxon>
        <taxon>Phasmatidae</taxon>
        <taxon>Eurycanthinae</taxon>
        <taxon>Dryococelus</taxon>
    </lineage>
</organism>
<accession>A0ABQ9HMK4</accession>
<dbReference type="EMBL" id="JARBHB010000004">
    <property type="protein sequence ID" value="KAJ8885616.1"/>
    <property type="molecule type" value="Genomic_DNA"/>
</dbReference>
<gene>
    <name evidence="2" type="ORF">PR048_011814</name>
</gene>
<reference evidence="2 3" key="1">
    <citation type="submission" date="2023-02" db="EMBL/GenBank/DDBJ databases">
        <title>LHISI_Scaffold_Assembly.</title>
        <authorList>
            <person name="Stuart O.P."/>
            <person name="Cleave R."/>
            <person name="Magrath M.J.L."/>
            <person name="Mikheyev A.S."/>
        </authorList>
    </citation>
    <scope>NUCLEOTIDE SEQUENCE [LARGE SCALE GENOMIC DNA]</scope>
    <source>
        <strain evidence="2">Daus_M_001</strain>
        <tissue evidence="2">Leg muscle</tissue>
    </source>
</reference>